<protein>
    <submittedName>
        <fullName evidence="5">TetR/AcrR family transcriptional regulator</fullName>
    </submittedName>
</protein>
<evidence type="ECO:0000256" key="3">
    <source>
        <dbReference type="SAM" id="MobiDB-lite"/>
    </source>
</evidence>
<dbReference type="Proteomes" id="UP001596036">
    <property type="component" value="Unassembled WGS sequence"/>
</dbReference>
<dbReference type="InterPro" id="IPR036271">
    <property type="entry name" value="Tet_transcr_reg_TetR-rel_C_sf"/>
</dbReference>
<reference evidence="6" key="1">
    <citation type="journal article" date="2019" name="Int. J. Syst. Evol. Microbiol.">
        <title>The Global Catalogue of Microorganisms (GCM) 10K type strain sequencing project: providing services to taxonomists for standard genome sequencing and annotation.</title>
        <authorList>
            <consortium name="The Broad Institute Genomics Platform"/>
            <consortium name="The Broad Institute Genome Sequencing Center for Infectious Disease"/>
            <person name="Wu L."/>
            <person name="Ma J."/>
        </authorList>
    </citation>
    <scope>NUCLEOTIDE SEQUENCE [LARGE SCALE GENOMIC DNA]</scope>
    <source>
        <strain evidence="6">KACC 11407</strain>
    </source>
</reference>
<dbReference type="PROSITE" id="PS50977">
    <property type="entry name" value="HTH_TETR_2"/>
    <property type="match status" value="1"/>
</dbReference>
<sequence>MTSAPSRKTPPAPKPAAPGRPKDLGKRAAILDAAKRMFTAHGFERVSMDQIAAEAGVSKLTVYSHFGDKETLFSEAISAKCEEQLAQGLFAVDPDSSLRERLVGIGRAFVALINSEEALAIHRVVTTQPPPVKLGQLFWNAGPRRVQEAFEGLLRHEVAAGALDIPDVHRAASQFFCLLKGEMHMLLLCGCIDCIDAGEAEAHVQATVDMFLRAYQAAPARKR</sequence>
<dbReference type="InterPro" id="IPR050109">
    <property type="entry name" value="HTH-type_TetR-like_transc_reg"/>
</dbReference>
<name>A0ABW0SQW1_9GAMM</name>
<keyword evidence="1 2" id="KW-0238">DNA-binding</keyword>
<dbReference type="Pfam" id="PF14246">
    <property type="entry name" value="TetR_C_7"/>
    <property type="match status" value="1"/>
</dbReference>
<evidence type="ECO:0000256" key="1">
    <source>
        <dbReference type="ARBA" id="ARBA00023125"/>
    </source>
</evidence>
<dbReference type="PANTHER" id="PTHR30055">
    <property type="entry name" value="HTH-TYPE TRANSCRIPTIONAL REGULATOR RUTR"/>
    <property type="match status" value="1"/>
</dbReference>
<gene>
    <name evidence="5" type="ORF">ACFPN1_15765</name>
</gene>
<dbReference type="Pfam" id="PF00440">
    <property type="entry name" value="TetR_N"/>
    <property type="match status" value="1"/>
</dbReference>
<evidence type="ECO:0000313" key="6">
    <source>
        <dbReference type="Proteomes" id="UP001596036"/>
    </source>
</evidence>
<dbReference type="PANTHER" id="PTHR30055:SF146">
    <property type="entry name" value="HTH-TYPE TRANSCRIPTIONAL DUAL REGULATOR CECR"/>
    <property type="match status" value="1"/>
</dbReference>
<dbReference type="Gene3D" id="1.10.10.60">
    <property type="entry name" value="Homeodomain-like"/>
    <property type="match status" value="1"/>
</dbReference>
<dbReference type="RefSeq" id="WP_386756160.1">
    <property type="nucleotide sequence ID" value="NZ_JBHSNM010000009.1"/>
</dbReference>
<organism evidence="5 6">
    <name type="scientific">Lysobacter yangpyeongensis</name>
    <dbReference type="NCBI Taxonomy" id="346182"/>
    <lineage>
        <taxon>Bacteria</taxon>
        <taxon>Pseudomonadati</taxon>
        <taxon>Pseudomonadota</taxon>
        <taxon>Gammaproteobacteria</taxon>
        <taxon>Lysobacterales</taxon>
        <taxon>Lysobacteraceae</taxon>
        <taxon>Lysobacter</taxon>
    </lineage>
</organism>
<evidence type="ECO:0000256" key="2">
    <source>
        <dbReference type="PROSITE-ProRule" id="PRU00335"/>
    </source>
</evidence>
<evidence type="ECO:0000313" key="5">
    <source>
        <dbReference type="EMBL" id="MFC5571517.1"/>
    </source>
</evidence>
<dbReference type="InterPro" id="IPR009057">
    <property type="entry name" value="Homeodomain-like_sf"/>
</dbReference>
<dbReference type="SUPFAM" id="SSF48498">
    <property type="entry name" value="Tetracyclin repressor-like, C-terminal domain"/>
    <property type="match status" value="1"/>
</dbReference>
<dbReference type="InterPro" id="IPR039536">
    <property type="entry name" value="TetR_C_Proteobacteria"/>
</dbReference>
<evidence type="ECO:0000259" key="4">
    <source>
        <dbReference type="PROSITE" id="PS50977"/>
    </source>
</evidence>
<feature type="domain" description="HTH tetR-type" evidence="4">
    <location>
        <begin position="24"/>
        <end position="84"/>
    </location>
</feature>
<dbReference type="SUPFAM" id="SSF46689">
    <property type="entry name" value="Homeodomain-like"/>
    <property type="match status" value="1"/>
</dbReference>
<feature type="compositionally biased region" description="Pro residues" evidence="3">
    <location>
        <begin position="8"/>
        <end position="18"/>
    </location>
</feature>
<dbReference type="EMBL" id="JBHSNM010000009">
    <property type="protein sequence ID" value="MFC5571517.1"/>
    <property type="molecule type" value="Genomic_DNA"/>
</dbReference>
<proteinExistence type="predicted"/>
<feature type="region of interest" description="Disordered" evidence="3">
    <location>
        <begin position="1"/>
        <end position="24"/>
    </location>
</feature>
<dbReference type="Gene3D" id="1.10.357.10">
    <property type="entry name" value="Tetracycline Repressor, domain 2"/>
    <property type="match status" value="1"/>
</dbReference>
<comment type="caution">
    <text evidence="5">The sequence shown here is derived from an EMBL/GenBank/DDBJ whole genome shotgun (WGS) entry which is preliminary data.</text>
</comment>
<feature type="DNA-binding region" description="H-T-H motif" evidence="2">
    <location>
        <begin position="47"/>
        <end position="66"/>
    </location>
</feature>
<dbReference type="InterPro" id="IPR001647">
    <property type="entry name" value="HTH_TetR"/>
</dbReference>
<keyword evidence="6" id="KW-1185">Reference proteome</keyword>
<accession>A0ABW0SQW1</accession>
<dbReference type="PRINTS" id="PR00455">
    <property type="entry name" value="HTHTETR"/>
</dbReference>